<feature type="compositionally biased region" description="Polar residues" evidence="4">
    <location>
        <begin position="35"/>
        <end position="50"/>
    </location>
</feature>
<feature type="compositionally biased region" description="Basic residues" evidence="4">
    <location>
        <begin position="1"/>
        <end position="11"/>
    </location>
</feature>
<dbReference type="SUPFAM" id="SSF52540">
    <property type="entry name" value="P-loop containing nucleoside triphosphate hydrolases"/>
    <property type="match status" value="1"/>
</dbReference>
<dbReference type="PROSITE" id="PS00678">
    <property type="entry name" value="WD_REPEATS_1"/>
    <property type="match status" value="1"/>
</dbReference>
<evidence type="ECO:0000256" key="3">
    <source>
        <dbReference type="PROSITE-ProRule" id="PRU00221"/>
    </source>
</evidence>
<dbReference type="PANTHER" id="PTHR19871">
    <property type="entry name" value="BETA TRANSDUCIN-RELATED PROTEIN"/>
    <property type="match status" value="1"/>
</dbReference>
<dbReference type="InterPro" id="IPR011047">
    <property type="entry name" value="Quinoprotein_ADH-like_sf"/>
</dbReference>
<dbReference type="Pfam" id="PF25469">
    <property type="entry name" value="WHD_NWD1"/>
    <property type="match status" value="1"/>
</dbReference>
<dbReference type="InterPro" id="IPR036322">
    <property type="entry name" value="WD40_repeat_dom_sf"/>
</dbReference>
<dbReference type="SUPFAM" id="SSF50998">
    <property type="entry name" value="Quinoprotein alcohol dehydrogenase-like"/>
    <property type="match status" value="1"/>
</dbReference>
<dbReference type="EMBL" id="CALNXI010001207">
    <property type="protein sequence ID" value="CAH3160160.1"/>
    <property type="molecule type" value="Genomic_DNA"/>
</dbReference>
<dbReference type="InterPro" id="IPR001680">
    <property type="entry name" value="WD40_rpt"/>
</dbReference>
<dbReference type="Gene3D" id="1.25.40.370">
    <property type="match status" value="1"/>
</dbReference>
<dbReference type="Pfam" id="PF05729">
    <property type="entry name" value="NACHT"/>
    <property type="match status" value="1"/>
</dbReference>
<protein>
    <recommendedName>
        <fullName evidence="5">NACHT domain-containing protein</fullName>
    </recommendedName>
</protein>
<dbReference type="InterPro" id="IPR015943">
    <property type="entry name" value="WD40/YVTN_repeat-like_dom_sf"/>
</dbReference>
<dbReference type="PROSITE" id="PS50082">
    <property type="entry name" value="WD_REPEATS_2"/>
    <property type="match status" value="1"/>
</dbReference>
<dbReference type="InterPro" id="IPR019775">
    <property type="entry name" value="WD40_repeat_CS"/>
</dbReference>
<feature type="compositionally biased region" description="Acidic residues" evidence="4">
    <location>
        <begin position="79"/>
        <end position="89"/>
    </location>
</feature>
<accession>A0ABN8QB25</accession>
<evidence type="ECO:0000256" key="4">
    <source>
        <dbReference type="SAM" id="MobiDB-lite"/>
    </source>
</evidence>
<dbReference type="Gene3D" id="3.40.50.300">
    <property type="entry name" value="P-loop containing nucleotide triphosphate hydrolases"/>
    <property type="match status" value="1"/>
</dbReference>
<dbReference type="InterPro" id="IPR007111">
    <property type="entry name" value="NACHT_NTPase"/>
</dbReference>
<dbReference type="PANTHER" id="PTHR19871:SF14">
    <property type="entry name" value="DUF4062 DOMAIN-CONTAINING PROTEIN"/>
    <property type="match status" value="1"/>
</dbReference>
<reference evidence="6 7" key="1">
    <citation type="submission" date="2022-05" db="EMBL/GenBank/DDBJ databases">
        <authorList>
            <consortium name="Genoscope - CEA"/>
            <person name="William W."/>
        </authorList>
    </citation>
    <scope>NUCLEOTIDE SEQUENCE [LARGE SCALE GENOMIC DNA]</scope>
</reference>
<feature type="repeat" description="WD" evidence="3">
    <location>
        <begin position="1616"/>
        <end position="1657"/>
    </location>
</feature>
<dbReference type="InterPro" id="IPR052752">
    <property type="entry name" value="NACHT-WD_repeat"/>
</dbReference>
<dbReference type="PROSITE" id="PS50837">
    <property type="entry name" value="NACHT"/>
    <property type="match status" value="1"/>
</dbReference>
<sequence>MGTIISRKKRNAVINSQSEAAIPDRSAEEEGTPYMGNQATNQEPTATPGKSSDGEDTPHMANQATNQGLTVCISHDNMNESDTEEDSEARDESDSEKSHDESNDDKNQSAHDSVRELSVSSKSSESVSTEASASERSKTRSALDGVSSNEDFAKAWKEALLEDLDINVSDNVKIVRIFTSSTFTDTFVERNALMVRVYPRLKSFCQERGYDFQVVDMRWGVRDESTDDHMTTDLCMRELRACQKLSTGPNFITFLGQKYGYRPFPAKVKSSEFETLLAAVEKEDDLQLLKHWFWRDDNAVPAQYLLQPITSLLPDYRNYENKELRKKASSDWWAAFERMQVVLRIAADKVLDDKERHKYHMSVTEDEIRRGIITVSTPEKHCFWFKRVITDLIQNADDRNAAKFVDKTYGAEHSVIDESARGLLARLRESELLTALAEKNVLEYKVKWTSEGISPDTSDEHAKYLDKLCTDVYNVLSSMIQEAISEKETNEEKNPVTEEVLQHALFCQRKGLACQGRDSFLSLVKRSLLDNDSKRVSVLHGESGCGKTSIMAKIAVDIRKWLEPESAIVVLRFIGTSPESSNIRMLLRSVCQQLYMITGNEITEIPEAKTNLYEFFPKCLDEACNSRPVVVMLDSLDQLPAGEGGRRLDWLPKKLPDNCYFVLSTLPGSDYECLPLLKELYLDSSFLEVPTIPANEADIILESWLSSSQRSLTTDQKQMVLNAFEKCPLPLFLKLSFDEACRWKSYTSTSETKLAPSVKDIINDFLDQVERRHGKILVNQALAYVTASKNGLTEPELEDILSLDDEVLNDVYQYWTPPVRRLPPLLWIRVRSDLGDYLIERGADDARLIYWYHRQFIEVAINRYLKARKEVHTKLADFFTGMWSDGAAKPFADKNGETVLKDRLVARQPLMFHNEKENKAVYNLRKLSELPFHLLHAGNLKRLKEETLCNFEFLLAKLRATSLETVLDDFTASLVLYPEDEDLVTLEKTLQLSSFALKGDANQLAPQLLGRLTVGFDLVKFSGIHILLQQAYSSSVPCLIPNDKCLTSPGGSLISSIKIPGEPTTQCCGFSCDGETAFIASSFSESLQLLIINLLNGKTLQRVTIPESQGGGLVWSIQGSQITPDLLLLAGSADILLMKASKGQIVQKFAALDEESQYSPMPPVAFADNETRIVAITDKNLKIWTVKDGRLLHQIDIGKISTDEQYGSLGTSGYLAAFCVHVSGSFKVLDCRTGKMLREVSVFSEADECFIAEVKVTSKDQVVVTSSEKNNLRLYDLHSGDLIREVPQFRINSGLLRLQITKDGAKAVGIHDYEILITNLEDGTVNKTLKSESFGTLIIHQNFYTRDGKYGISIAHDEVIRIYDLEQAVKENKKAVQKGSKNHKAVSSVDSITYLTRDDCTDRYVIAIATVNGTNEILIWDTFKGAKARALKMTQDLPPSTIRMGATTRAVGYIHDKDFLHFQVFDLHAGKIERRLQGKAPKRTEAFGFTDDSHIITFSRGRRNLKVWNINDGKLVSQYKFGQKFRFEDMLVSRNGNAVVCSQVGQTVEHDESSVPLAFLNPQNGEQKFLEEKGTQLLLWNGCVSDDGRYLVCLTKEYSAQLWDLTNGRMMYRLSVDEENTHVIATAISTLSNVILTGESDGGINVWDITSGHVQYTFFCDDVDSLFITKDGRVAFSNYRSNNRNIDAWDLSNGSKLASFTSDWKPERIVICGNRLVVAKADKPELMSLRPHIPGYTEDVANEDGHFMDCPLESQMQPLLEIASGEDEDEDEDDDFDQTDIQKTELTKKAVYASPNVIIGGGSSVFASKNIFISGNVTINGIPIQDL</sequence>
<organism evidence="6 7">
    <name type="scientific">Porites evermanni</name>
    <dbReference type="NCBI Taxonomy" id="104178"/>
    <lineage>
        <taxon>Eukaryota</taxon>
        <taxon>Metazoa</taxon>
        <taxon>Cnidaria</taxon>
        <taxon>Anthozoa</taxon>
        <taxon>Hexacorallia</taxon>
        <taxon>Scleractinia</taxon>
        <taxon>Fungiina</taxon>
        <taxon>Poritidae</taxon>
        <taxon>Porites</taxon>
    </lineage>
</organism>
<keyword evidence="2" id="KW-0677">Repeat</keyword>
<keyword evidence="1 3" id="KW-0853">WD repeat</keyword>
<feature type="compositionally biased region" description="Polar residues" evidence="4">
    <location>
        <begin position="60"/>
        <end position="69"/>
    </location>
</feature>
<evidence type="ECO:0000256" key="2">
    <source>
        <dbReference type="ARBA" id="ARBA00022737"/>
    </source>
</evidence>
<evidence type="ECO:0000313" key="6">
    <source>
        <dbReference type="EMBL" id="CAH3160160.1"/>
    </source>
</evidence>
<comment type="caution">
    <text evidence="6">The sequence shown here is derived from an EMBL/GenBank/DDBJ whole genome shotgun (WGS) entry which is preliminary data.</text>
</comment>
<dbReference type="Gene3D" id="2.130.10.10">
    <property type="entry name" value="YVTN repeat-like/Quinoprotein amine dehydrogenase"/>
    <property type="match status" value="3"/>
</dbReference>
<name>A0ABN8QB25_9CNID</name>
<evidence type="ECO:0000259" key="5">
    <source>
        <dbReference type="PROSITE" id="PS50837"/>
    </source>
</evidence>
<dbReference type="SUPFAM" id="SSF50978">
    <property type="entry name" value="WD40 repeat-like"/>
    <property type="match status" value="1"/>
</dbReference>
<gene>
    <name evidence="6" type="ORF">PEVE_00003494</name>
</gene>
<evidence type="ECO:0000256" key="1">
    <source>
        <dbReference type="ARBA" id="ARBA00022574"/>
    </source>
</evidence>
<dbReference type="InterPro" id="IPR057588">
    <property type="entry name" value="NWD1/2-like_WH"/>
</dbReference>
<dbReference type="Proteomes" id="UP001159427">
    <property type="component" value="Unassembled WGS sequence"/>
</dbReference>
<keyword evidence="7" id="KW-1185">Reference proteome</keyword>
<feature type="domain" description="NACHT" evidence="5">
    <location>
        <begin position="535"/>
        <end position="672"/>
    </location>
</feature>
<proteinExistence type="predicted"/>
<feature type="region of interest" description="Disordered" evidence="4">
    <location>
        <begin position="1"/>
        <end position="144"/>
    </location>
</feature>
<feature type="compositionally biased region" description="Low complexity" evidence="4">
    <location>
        <begin position="116"/>
        <end position="132"/>
    </location>
</feature>
<feature type="compositionally biased region" description="Basic and acidic residues" evidence="4">
    <location>
        <begin position="90"/>
        <end position="115"/>
    </location>
</feature>
<evidence type="ECO:0000313" key="7">
    <source>
        <dbReference type="Proteomes" id="UP001159427"/>
    </source>
</evidence>
<dbReference type="InterPro" id="IPR027417">
    <property type="entry name" value="P-loop_NTPase"/>
</dbReference>